<name>A0A0F8WY71_9ZZZZ</name>
<dbReference type="AlphaFoldDB" id="A0A0F8WY71"/>
<proteinExistence type="predicted"/>
<gene>
    <name evidence="1" type="ORF">LCGC14_3010590</name>
</gene>
<comment type="caution">
    <text evidence="1">The sequence shown here is derived from an EMBL/GenBank/DDBJ whole genome shotgun (WGS) entry which is preliminary data.</text>
</comment>
<evidence type="ECO:0000313" key="1">
    <source>
        <dbReference type="EMBL" id="KKK61812.1"/>
    </source>
</evidence>
<dbReference type="EMBL" id="LAZR01062300">
    <property type="protein sequence ID" value="KKK61812.1"/>
    <property type="molecule type" value="Genomic_DNA"/>
</dbReference>
<protein>
    <submittedName>
        <fullName evidence="1">Uncharacterized protein</fullName>
    </submittedName>
</protein>
<organism evidence="1">
    <name type="scientific">marine sediment metagenome</name>
    <dbReference type="NCBI Taxonomy" id="412755"/>
    <lineage>
        <taxon>unclassified sequences</taxon>
        <taxon>metagenomes</taxon>
        <taxon>ecological metagenomes</taxon>
    </lineage>
</organism>
<sequence>MKRLVIVFEDDEFERFKNCKESAKKLGEAESWEDYLLKLAKVRK</sequence>
<accession>A0A0F8WY71</accession>
<reference evidence="1" key="1">
    <citation type="journal article" date="2015" name="Nature">
        <title>Complex archaea that bridge the gap between prokaryotes and eukaryotes.</title>
        <authorList>
            <person name="Spang A."/>
            <person name="Saw J.H."/>
            <person name="Jorgensen S.L."/>
            <person name="Zaremba-Niedzwiedzka K."/>
            <person name="Martijn J."/>
            <person name="Lind A.E."/>
            <person name="van Eijk R."/>
            <person name="Schleper C."/>
            <person name="Guy L."/>
            <person name="Ettema T.J."/>
        </authorList>
    </citation>
    <scope>NUCLEOTIDE SEQUENCE</scope>
</reference>